<dbReference type="InterPro" id="IPR011033">
    <property type="entry name" value="PRC_barrel-like_sf"/>
</dbReference>
<accession>A0A8J3C309</accession>
<dbReference type="Proteomes" id="UP000656042">
    <property type="component" value="Unassembled WGS sequence"/>
</dbReference>
<protein>
    <recommendedName>
        <fullName evidence="1">PRC-barrel domain-containing protein</fullName>
    </recommendedName>
</protein>
<sequence length="110" mass="11923">MAEETDTAPEDLGAPIAYLALPDGTAVYDRSGESVGEVAHVLADDQEDIFHGLILTTPRGHRFARPDQVDGLYERGVIVAVPAAELAEPNAEADEESLLKRAWNWLISPK</sequence>
<evidence type="ECO:0000313" key="2">
    <source>
        <dbReference type="EMBL" id="GGL02165.1"/>
    </source>
</evidence>
<dbReference type="InterPro" id="IPR027275">
    <property type="entry name" value="PRC-brl_dom"/>
</dbReference>
<organism evidence="2 3">
    <name type="scientific">Mangrovihabitans endophyticus</name>
    <dbReference type="NCBI Taxonomy" id="1751298"/>
    <lineage>
        <taxon>Bacteria</taxon>
        <taxon>Bacillati</taxon>
        <taxon>Actinomycetota</taxon>
        <taxon>Actinomycetes</taxon>
        <taxon>Micromonosporales</taxon>
        <taxon>Micromonosporaceae</taxon>
        <taxon>Mangrovihabitans</taxon>
    </lineage>
</organism>
<keyword evidence="3" id="KW-1185">Reference proteome</keyword>
<dbReference type="Pfam" id="PF05239">
    <property type="entry name" value="PRC"/>
    <property type="match status" value="1"/>
</dbReference>
<feature type="domain" description="PRC-barrel" evidence="1">
    <location>
        <begin position="21"/>
        <end position="64"/>
    </location>
</feature>
<evidence type="ECO:0000313" key="3">
    <source>
        <dbReference type="Proteomes" id="UP000656042"/>
    </source>
</evidence>
<evidence type="ECO:0000259" key="1">
    <source>
        <dbReference type="Pfam" id="PF05239"/>
    </source>
</evidence>
<comment type="caution">
    <text evidence="2">The sequence shown here is derived from an EMBL/GenBank/DDBJ whole genome shotgun (WGS) entry which is preliminary data.</text>
</comment>
<name>A0A8J3C309_9ACTN</name>
<dbReference type="RefSeq" id="WP_189080863.1">
    <property type="nucleotide sequence ID" value="NZ_BMMX01000020.1"/>
</dbReference>
<dbReference type="AlphaFoldDB" id="A0A8J3C309"/>
<reference evidence="2" key="2">
    <citation type="submission" date="2020-09" db="EMBL/GenBank/DDBJ databases">
        <authorList>
            <person name="Sun Q."/>
            <person name="Zhou Y."/>
        </authorList>
    </citation>
    <scope>NUCLEOTIDE SEQUENCE</scope>
    <source>
        <strain evidence="2">CGMCC 4.7299</strain>
    </source>
</reference>
<gene>
    <name evidence="2" type="ORF">GCM10012284_40870</name>
</gene>
<proteinExistence type="predicted"/>
<dbReference type="EMBL" id="BMMX01000020">
    <property type="protein sequence ID" value="GGL02165.1"/>
    <property type="molecule type" value="Genomic_DNA"/>
</dbReference>
<dbReference type="SUPFAM" id="SSF50346">
    <property type="entry name" value="PRC-barrel domain"/>
    <property type="match status" value="1"/>
</dbReference>
<reference evidence="2" key="1">
    <citation type="journal article" date="2014" name="Int. J. Syst. Evol. Microbiol.">
        <title>Complete genome sequence of Corynebacterium casei LMG S-19264T (=DSM 44701T), isolated from a smear-ripened cheese.</title>
        <authorList>
            <consortium name="US DOE Joint Genome Institute (JGI-PGF)"/>
            <person name="Walter F."/>
            <person name="Albersmeier A."/>
            <person name="Kalinowski J."/>
            <person name="Ruckert C."/>
        </authorList>
    </citation>
    <scope>NUCLEOTIDE SEQUENCE</scope>
    <source>
        <strain evidence="2">CGMCC 4.7299</strain>
    </source>
</reference>